<gene>
    <name evidence="1" type="ORF">KQI75_11565</name>
</gene>
<protein>
    <recommendedName>
        <fullName evidence="3">Phage protein</fullName>
    </recommendedName>
</protein>
<evidence type="ECO:0000313" key="1">
    <source>
        <dbReference type="EMBL" id="MBU5491245.1"/>
    </source>
</evidence>
<evidence type="ECO:0008006" key="3">
    <source>
        <dbReference type="Google" id="ProtNLM"/>
    </source>
</evidence>
<comment type="caution">
    <text evidence="1">The sequence shown here is derived from an EMBL/GenBank/DDBJ whole genome shotgun (WGS) entry which is preliminary data.</text>
</comment>
<proteinExistence type="predicted"/>
<dbReference type="RefSeq" id="WP_216470959.1">
    <property type="nucleotide sequence ID" value="NZ_JAHLQI010000007.1"/>
</dbReference>
<evidence type="ECO:0000313" key="2">
    <source>
        <dbReference type="Proteomes" id="UP000783588"/>
    </source>
</evidence>
<name>A0ABS6EWL4_9FIRM</name>
<keyword evidence="2" id="KW-1185">Reference proteome</keyword>
<sequence>MKNLKVGDLVETKKNLYDMNGDRYGYKVGTRGFVESISTNHLGAALYHVIALCDGETMNGTEFYAVDPNRGGNYLREELKKGNLTWTEDDE</sequence>
<dbReference type="EMBL" id="JAHLQI010000007">
    <property type="protein sequence ID" value="MBU5491245.1"/>
    <property type="molecule type" value="Genomic_DNA"/>
</dbReference>
<dbReference type="Proteomes" id="UP000783588">
    <property type="component" value="Unassembled WGS sequence"/>
</dbReference>
<organism evidence="1 2">
    <name type="scientific">Butyricicoccus intestinisimiae</name>
    <dbReference type="NCBI Taxonomy" id="2841509"/>
    <lineage>
        <taxon>Bacteria</taxon>
        <taxon>Bacillati</taxon>
        <taxon>Bacillota</taxon>
        <taxon>Clostridia</taxon>
        <taxon>Eubacteriales</taxon>
        <taxon>Butyricicoccaceae</taxon>
        <taxon>Butyricicoccus</taxon>
    </lineage>
</organism>
<accession>A0ABS6EWL4</accession>
<reference evidence="1 2" key="1">
    <citation type="submission" date="2021-06" db="EMBL/GenBank/DDBJ databases">
        <authorList>
            <person name="Sun Q."/>
            <person name="Li D."/>
        </authorList>
    </citation>
    <scope>NUCLEOTIDE SEQUENCE [LARGE SCALE GENOMIC DNA]</scope>
    <source>
        <strain evidence="1 2">MSJd-7</strain>
    </source>
</reference>